<dbReference type="InterPro" id="IPR005818">
    <property type="entry name" value="Histone_H1/H5_H15"/>
</dbReference>
<organism evidence="3 4">
    <name type="scientific">Vespula pensylvanica</name>
    <name type="common">Western yellow jacket</name>
    <name type="synonym">Wasp</name>
    <dbReference type="NCBI Taxonomy" id="30213"/>
    <lineage>
        <taxon>Eukaryota</taxon>
        <taxon>Metazoa</taxon>
        <taxon>Ecdysozoa</taxon>
        <taxon>Arthropoda</taxon>
        <taxon>Hexapoda</taxon>
        <taxon>Insecta</taxon>
        <taxon>Pterygota</taxon>
        <taxon>Neoptera</taxon>
        <taxon>Endopterygota</taxon>
        <taxon>Hymenoptera</taxon>
        <taxon>Apocrita</taxon>
        <taxon>Aculeata</taxon>
        <taxon>Vespoidea</taxon>
        <taxon>Vespidae</taxon>
        <taxon>Vespinae</taxon>
        <taxon>Vespula</taxon>
    </lineage>
</organism>
<dbReference type="PROSITE" id="PS51504">
    <property type="entry name" value="H15"/>
    <property type="match status" value="1"/>
</dbReference>
<dbReference type="EMBL" id="JACSDY010000023">
    <property type="protein sequence ID" value="KAF7390506.1"/>
    <property type="molecule type" value="Genomic_DNA"/>
</dbReference>
<evidence type="ECO:0000313" key="4">
    <source>
        <dbReference type="Proteomes" id="UP000600918"/>
    </source>
</evidence>
<dbReference type="AlphaFoldDB" id="A0A834JN22"/>
<dbReference type="Gene3D" id="1.10.10.10">
    <property type="entry name" value="Winged helix-like DNA-binding domain superfamily/Winged helix DNA-binding domain"/>
    <property type="match status" value="1"/>
</dbReference>
<comment type="caution">
    <text evidence="3">The sequence shown here is derived from an EMBL/GenBank/DDBJ whole genome shotgun (WGS) entry which is preliminary data.</text>
</comment>
<protein>
    <recommendedName>
        <fullName evidence="2">H15 domain-containing protein</fullName>
    </recommendedName>
</protein>
<evidence type="ECO:0000259" key="2">
    <source>
        <dbReference type="PROSITE" id="PS51504"/>
    </source>
</evidence>
<feature type="region of interest" description="Disordered" evidence="1">
    <location>
        <begin position="110"/>
        <end position="185"/>
    </location>
</feature>
<dbReference type="GO" id="GO:0000786">
    <property type="term" value="C:nucleosome"/>
    <property type="evidence" value="ECO:0007669"/>
    <property type="project" value="InterPro"/>
</dbReference>
<proteinExistence type="predicted"/>
<dbReference type="InterPro" id="IPR031957">
    <property type="entry name" value="DUF4777"/>
</dbReference>
<dbReference type="Pfam" id="PF16007">
    <property type="entry name" value="DUF4777"/>
    <property type="match status" value="1"/>
</dbReference>
<dbReference type="InterPro" id="IPR036390">
    <property type="entry name" value="WH_DNA-bd_sf"/>
</dbReference>
<reference evidence="3" key="1">
    <citation type="journal article" date="2020" name="G3 (Bethesda)">
        <title>High-Quality Assemblies for Three Invasive Social Wasps from the &lt;i&gt;Vespula&lt;/i&gt; Genus.</title>
        <authorList>
            <person name="Harrop T.W.R."/>
            <person name="Guhlin J."/>
            <person name="McLaughlin G.M."/>
            <person name="Permina E."/>
            <person name="Stockwell P."/>
            <person name="Gilligan J."/>
            <person name="Le Lec M.F."/>
            <person name="Gruber M.A.M."/>
            <person name="Quinn O."/>
            <person name="Lovegrove M."/>
            <person name="Duncan E.J."/>
            <person name="Remnant E.J."/>
            <person name="Van Eeckhoven J."/>
            <person name="Graham B."/>
            <person name="Knapp R.A."/>
            <person name="Langford K.W."/>
            <person name="Kronenberg Z."/>
            <person name="Press M.O."/>
            <person name="Eacker S.M."/>
            <person name="Wilson-Rankin E.E."/>
            <person name="Purcell J."/>
            <person name="Lester P.J."/>
            <person name="Dearden P.K."/>
        </authorList>
    </citation>
    <scope>NUCLEOTIDE SEQUENCE</scope>
    <source>
        <strain evidence="3">Volc-1</strain>
    </source>
</reference>
<name>A0A834JN22_VESPE</name>
<dbReference type="GO" id="GO:0003677">
    <property type="term" value="F:DNA binding"/>
    <property type="evidence" value="ECO:0007669"/>
    <property type="project" value="InterPro"/>
</dbReference>
<dbReference type="InterPro" id="IPR036388">
    <property type="entry name" value="WH-like_DNA-bd_sf"/>
</dbReference>
<sequence length="185" mass="21135">MARRNRRKTRKLMQKHVRRKWPKPMRIAALIVSAIQDLRETKGSTTKKIIAYIRCASDLPEKRVKRQVKAALRRGVEYGILRRYRGHYFLPIGDEVDRANRIAVRFARLPSPPRPSAKSRNVGLRKTPATRDRKKGRRRFANRSGNTVAEGKSPRKSRSLPFSTTTTTTATSFVGIPEANDISAE</sequence>
<dbReference type="Proteomes" id="UP000600918">
    <property type="component" value="Unassembled WGS sequence"/>
</dbReference>
<evidence type="ECO:0000313" key="3">
    <source>
        <dbReference type="EMBL" id="KAF7390506.1"/>
    </source>
</evidence>
<dbReference type="GO" id="GO:0006334">
    <property type="term" value="P:nucleosome assembly"/>
    <property type="evidence" value="ECO:0007669"/>
    <property type="project" value="InterPro"/>
</dbReference>
<accession>A0A834JN22</accession>
<gene>
    <name evidence="3" type="ORF">H0235_017668</name>
</gene>
<feature type="compositionally biased region" description="Basic residues" evidence="1">
    <location>
        <begin position="132"/>
        <end position="141"/>
    </location>
</feature>
<dbReference type="SUPFAM" id="SSF46785">
    <property type="entry name" value="Winged helix' DNA-binding domain"/>
    <property type="match status" value="1"/>
</dbReference>
<keyword evidence="4" id="KW-1185">Reference proteome</keyword>
<evidence type="ECO:0000256" key="1">
    <source>
        <dbReference type="SAM" id="MobiDB-lite"/>
    </source>
</evidence>
<feature type="domain" description="H15" evidence="2">
    <location>
        <begin position="23"/>
        <end position="92"/>
    </location>
</feature>